<protein>
    <recommendedName>
        <fullName evidence="4">MARVEL domain-containing protein</fullName>
    </recommendedName>
</protein>
<keyword evidence="1" id="KW-0472">Membrane</keyword>
<gene>
    <name evidence="2" type="ORF">MAR_027673</name>
</gene>
<accession>A0ABY7EY94</accession>
<sequence length="233" mass="26210">MLRKNHPVSMRKGFGYSDVRRLNLRSAFKDRYNGAKVTFGKIMTSENLRNVELEDDVWNEADYPPPYSATTVKNEEDREIGFRREYLFSVEGALKCIEIVLSLIAFVAVMAGGWSGSGFVAWTTISAFITTTIIFFIELIYCILYALKYFISAIIAGVGASLMPSIVAVCAFCAAGFFVYLLDAMLIYRKVKAIREEERRKREAGEHLHHEILCSGETAAKHDSKYTANLAAE</sequence>
<proteinExistence type="predicted"/>
<keyword evidence="1" id="KW-1133">Transmembrane helix</keyword>
<feature type="transmembrane region" description="Helical" evidence="1">
    <location>
        <begin position="92"/>
        <end position="113"/>
    </location>
</feature>
<dbReference type="Proteomes" id="UP001164746">
    <property type="component" value="Chromosome 8"/>
</dbReference>
<evidence type="ECO:0000313" key="2">
    <source>
        <dbReference type="EMBL" id="WAR13493.1"/>
    </source>
</evidence>
<name>A0ABY7EY94_MYAAR</name>
<feature type="transmembrane region" description="Helical" evidence="1">
    <location>
        <begin position="166"/>
        <end position="188"/>
    </location>
</feature>
<evidence type="ECO:0000313" key="3">
    <source>
        <dbReference type="Proteomes" id="UP001164746"/>
    </source>
</evidence>
<dbReference type="EMBL" id="CP111019">
    <property type="protein sequence ID" value="WAR13493.1"/>
    <property type="molecule type" value="Genomic_DNA"/>
</dbReference>
<reference evidence="2" key="1">
    <citation type="submission" date="2022-11" db="EMBL/GenBank/DDBJ databases">
        <title>Centuries of genome instability and evolution in soft-shell clam transmissible cancer (bioRxiv).</title>
        <authorList>
            <person name="Hart S.F.M."/>
            <person name="Yonemitsu M.A."/>
            <person name="Giersch R.M."/>
            <person name="Beal B.F."/>
            <person name="Arriagada G."/>
            <person name="Davis B.W."/>
            <person name="Ostrander E.A."/>
            <person name="Goff S.P."/>
            <person name="Metzger M.J."/>
        </authorList>
    </citation>
    <scope>NUCLEOTIDE SEQUENCE</scope>
    <source>
        <strain evidence="2">MELC-2E11</strain>
        <tissue evidence="2">Siphon/mantle</tissue>
    </source>
</reference>
<keyword evidence="1" id="KW-0812">Transmembrane</keyword>
<evidence type="ECO:0000256" key="1">
    <source>
        <dbReference type="SAM" id="Phobius"/>
    </source>
</evidence>
<evidence type="ECO:0008006" key="4">
    <source>
        <dbReference type="Google" id="ProtNLM"/>
    </source>
</evidence>
<organism evidence="2 3">
    <name type="scientific">Mya arenaria</name>
    <name type="common">Soft-shell clam</name>
    <dbReference type="NCBI Taxonomy" id="6604"/>
    <lineage>
        <taxon>Eukaryota</taxon>
        <taxon>Metazoa</taxon>
        <taxon>Spiralia</taxon>
        <taxon>Lophotrochozoa</taxon>
        <taxon>Mollusca</taxon>
        <taxon>Bivalvia</taxon>
        <taxon>Autobranchia</taxon>
        <taxon>Heteroconchia</taxon>
        <taxon>Euheterodonta</taxon>
        <taxon>Imparidentia</taxon>
        <taxon>Neoheterodontei</taxon>
        <taxon>Myida</taxon>
        <taxon>Myoidea</taxon>
        <taxon>Myidae</taxon>
        <taxon>Mya</taxon>
    </lineage>
</organism>
<feature type="transmembrane region" description="Helical" evidence="1">
    <location>
        <begin position="142"/>
        <end position="160"/>
    </location>
</feature>
<keyword evidence="3" id="KW-1185">Reference proteome</keyword>